<dbReference type="PROSITE" id="PS00910">
    <property type="entry name" value="UPF0029"/>
    <property type="match status" value="1"/>
</dbReference>
<dbReference type="GO" id="GO:0140469">
    <property type="term" value="P:GCN2-mediated signaling"/>
    <property type="evidence" value="ECO:0007669"/>
    <property type="project" value="TreeGrafter"/>
</dbReference>
<dbReference type="InterPro" id="IPR036956">
    <property type="entry name" value="Impact_N_sf"/>
</dbReference>
<comment type="subunit">
    <text evidence="7">Interacts with GCN1; prevents the interaction of GCN1 with EIF2AK4/GCN2 and inhibits EIF2AK4/GCN2 kinase activity. Interaction with RPL39; this interaction occurs in a GCN1-independent manner. Associates with ribosomes; this interaction occurs in a GCN1-independent manner. Associates with actin; this interaction occurs in a GCN1-independent manner.</text>
</comment>
<evidence type="ECO:0000256" key="7">
    <source>
        <dbReference type="ARBA" id="ARBA00047127"/>
    </source>
</evidence>
<dbReference type="InterPro" id="IPR020569">
    <property type="entry name" value="UPF0029_Impact_CS"/>
</dbReference>
<dbReference type="CTD" id="55364"/>
<dbReference type="GeneID" id="110074955"/>
<dbReference type="GO" id="GO:0005737">
    <property type="term" value="C:cytoplasm"/>
    <property type="evidence" value="ECO:0007669"/>
    <property type="project" value="UniProtKB-SubCell"/>
</dbReference>
<dbReference type="Pfam" id="PF05773">
    <property type="entry name" value="RWD"/>
    <property type="match status" value="1"/>
</dbReference>
<dbReference type="InterPro" id="IPR006575">
    <property type="entry name" value="RWD_dom"/>
</dbReference>
<reference evidence="10" key="1">
    <citation type="submission" date="2025-08" db="UniProtKB">
        <authorList>
            <consortium name="RefSeq"/>
        </authorList>
    </citation>
    <scope>IDENTIFICATION</scope>
</reference>
<feature type="domain" description="RWD" evidence="8">
    <location>
        <begin position="14"/>
        <end position="116"/>
    </location>
</feature>
<evidence type="ECO:0000313" key="10">
    <source>
        <dbReference type="RefSeq" id="XP_020641401.2"/>
    </source>
</evidence>
<dbReference type="SUPFAM" id="SSF54495">
    <property type="entry name" value="UBC-like"/>
    <property type="match status" value="1"/>
</dbReference>
<dbReference type="PANTHER" id="PTHR16301">
    <property type="entry name" value="IMPACT-RELATED"/>
    <property type="match status" value="1"/>
</dbReference>
<dbReference type="CDD" id="cd23821">
    <property type="entry name" value="RWD_IMPACT"/>
    <property type="match status" value="1"/>
</dbReference>
<evidence type="ECO:0000313" key="9">
    <source>
        <dbReference type="Proteomes" id="UP001652642"/>
    </source>
</evidence>
<dbReference type="SUPFAM" id="SSF54211">
    <property type="entry name" value="Ribosomal protein S5 domain 2-like"/>
    <property type="match status" value="1"/>
</dbReference>
<dbReference type="RefSeq" id="XP_020641401.2">
    <property type="nucleotide sequence ID" value="XM_020785742.2"/>
</dbReference>
<dbReference type="AlphaFoldDB" id="A0A6J0SYC8"/>
<dbReference type="GO" id="GO:0006446">
    <property type="term" value="P:regulation of translational initiation"/>
    <property type="evidence" value="ECO:0007669"/>
    <property type="project" value="TreeGrafter"/>
</dbReference>
<dbReference type="InterPro" id="IPR016135">
    <property type="entry name" value="UBQ-conjugating_enzyme/RWD"/>
</dbReference>
<dbReference type="InterPro" id="IPR020568">
    <property type="entry name" value="Ribosomal_Su5_D2-typ_SF"/>
</dbReference>
<dbReference type="InterPro" id="IPR023582">
    <property type="entry name" value="Impact"/>
</dbReference>
<keyword evidence="5" id="KW-0810">Translation regulation</keyword>
<evidence type="ECO:0000256" key="3">
    <source>
        <dbReference type="ARBA" id="ARBA00022490"/>
    </source>
</evidence>
<dbReference type="SMART" id="SM00591">
    <property type="entry name" value="RWD"/>
    <property type="match status" value="1"/>
</dbReference>
<evidence type="ECO:0000256" key="4">
    <source>
        <dbReference type="ARBA" id="ARBA00022491"/>
    </source>
</evidence>
<evidence type="ECO:0000256" key="5">
    <source>
        <dbReference type="ARBA" id="ARBA00022845"/>
    </source>
</evidence>
<evidence type="ECO:0000256" key="2">
    <source>
        <dbReference type="ARBA" id="ARBA00007665"/>
    </source>
</evidence>
<keyword evidence="6" id="KW-0346">Stress response</keyword>
<accession>A0A6J0SYC8</accession>
<dbReference type="Gene3D" id="3.10.110.10">
    <property type="entry name" value="Ubiquitin Conjugating Enzyme"/>
    <property type="match status" value="1"/>
</dbReference>
<keyword evidence="3" id="KW-0963">Cytoplasm</keyword>
<dbReference type="PANTHER" id="PTHR16301:SF25">
    <property type="entry name" value="PROTEIN IMPACT"/>
    <property type="match status" value="1"/>
</dbReference>
<keyword evidence="9" id="KW-1185">Reference proteome</keyword>
<dbReference type="InterPro" id="IPR001498">
    <property type="entry name" value="Impact_N"/>
</dbReference>
<sequence>MAANDPEAGQRQKEEIEALSAIYGDEWCVVNEEEKIFCIKISECLEQPKWTLCLQVILPPEYPTAAPPIYQINAPWLQRQEYEELANSLEEIYIQNLGESILYQWIEKLREFLIEKSQTSDLGPDVKKSTEEIGVEYEDFQLDEQPLQECTTLTLDFNLFESLEGEELPPVYHGNPITDRRSTFQAHLAPVVSPKQVKSVLAELYKNKKIANATHNIYAYRIYCEDKQTFLQDCEDDGETAAGGRLLHLMQILDVRNVLVVVSRWYGGILLGPDRFKHINNCARNILVEQKYTYSSENLSKQLGKNRKIKKDKKKMEH</sequence>
<organism evidence="9 10">
    <name type="scientific">Pogona vitticeps</name>
    <name type="common">central bearded dragon</name>
    <dbReference type="NCBI Taxonomy" id="103695"/>
    <lineage>
        <taxon>Eukaryota</taxon>
        <taxon>Metazoa</taxon>
        <taxon>Chordata</taxon>
        <taxon>Craniata</taxon>
        <taxon>Vertebrata</taxon>
        <taxon>Euteleostomi</taxon>
        <taxon>Lepidosauria</taxon>
        <taxon>Squamata</taxon>
        <taxon>Bifurcata</taxon>
        <taxon>Unidentata</taxon>
        <taxon>Episquamata</taxon>
        <taxon>Toxicofera</taxon>
        <taxon>Iguania</taxon>
        <taxon>Acrodonta</taxon>
        <taxon>Agamidae</taxon>
        <taxon>Amphibolurinae</taxon>
        <taxon>Pogona</taxon>
    </lineage>
</organism>
<name>A0A6J0SYC8_9SAUR</name>
<evidence type="ECO:0000259" key="8">
    <source>
        <dbReference type="PROSITE" id="PS50908"/>
    </source>
</evidence>
<evidence type="ECO:0000256" key="6">
    <source>
        <dbReference type="ARBA" id="ARBA00023016"/>
    </source>
</evidence>
<comment type="subcellular location">
    <subcellularLocation>
        <location evidence="1">Cytoplasm</location>
    </subcellularLocation>
</comment>
<gene>
    <name evidence="10" type="primary">IMPACT</name>
</gene>
<dbReference type="Pfam" id="PF01205">
    <property type="entry name" value="Impact_N"/>
    <property type="match status" value="1"/>
</dbReference>
<dbReference type="Proteomes" id="UP001652642">
    <property type="component" value="Chromosome 4"/>
</dbReference>
<protein>
    <submittedName>
        <fullName evidence="10">Protein IMPACT isoform X2</fullName>
    </submittedName>
</protein>
<evidence type="ECO:0000256" key="1">
    <source>
        <dbReference type="ARBA" id="ARBA00004496"/>
    </source>
</evidence>
<dbReference type="PROSITE" id="PS50908">
    <property type="entry name" value="RWD"/>
    <property type="match status" value="1"/>
</dbReference>
<keyword evidence="4" id="KW-0678">Repressor</keyword>
<dbReference type="Gene3D" id="3.30.230.30">
    <property type="entry name" value="Impact, N-terminal domain"/>
    <property type="match status" value="1"/>
</dbReference>
<proteinExistence type="inferred from homology"/>
<comment type="similarity">
    <text evidence="2">Belongs to the IMPACT family.</text>
</comment>